<dbReference type="Gene3D" id="2.30.110.10">
    <property type="entry name" value="Electron Transport, Fmn-binding Protein, Chain A"/>
    <property type="match status" value="1"/>
</dbReference>
<dbReference type="GO" id="GO:0010181">
    <property type="term" value="F:FMN binding"/>
    <property type="evidence" value="ECO:0007669"/>
    <property type="project" value="InterPro"/>
</dbReference>
<dbReference type="PANTHER" id="PTHR30466:SF1">
    <property type="entry name" value="FMN REDUCTASE (NADH) RUTF"/>
    <property type="match status" value="1"/>
</dbReference>
<dbReference type="PANTHER" id="PTHR30466">
    <property type="entry name" value="FLAVIN REDUCTASE"/>
    <property type="match status" value="1"/>
</dbReference>
<accession>A0A1H5RGP5</accession>
<keyword evidence="1" id="KW-0560">Oxidoreductase</keyword>
<dbReference type="GO" id="GO:0042602">
    <property type="term" value="F:riboflavin reductase (NADPH) activity"/>
    <property type="evidence" value="ECO:0007669"/>
    <property type="project" value="TreeGrafter"/>
</dbReference>
<organism evidence="3 4">
    <name type="scientific">Amycolatopsis pretoriensis</name>
    <dbReference type="NCBI Taxonomy" id="218821"/>
    <lineage>
        <taxon>Bacteria</taxon>
        <taxon>Bacillati</taxon>
        <taxon>Actinomycetota</taxon>
        <taxon>Actinomycetes</taxon>
        <taxon>Pseudonocardiales</taxon>
        <taxon>Pseudonocardiaceae</taxon>
        <taxon>Amycolatopsis</taxon>
    </lineage>
</organism>
<dbReference type="STRING" id="218821.SAMN05421837_114105"/>
<dbReference type="RefSeq" id="WP_086678492.1">
    <property type="nucleotide sequence ID" value="NZ_FNUJ01000014.1"/>
</dbReference>
<evidence type="ECO:0000259" key="2">
    <source>
        <dbReference type="SMART" id="SM00903"/>
    </source>
</evidence>
<dbReference type="Proteomes" id="UP000198878">
    <property type="component" value="Unassembled WGS sequence"/>
</dbReference>
<evidence type="ECO:0000256" key="1">
    <source>
        <dbReference type="ARBA" id="ARBA00023002"/>
    </source>
</evidence>
<keyword evidence="4" id="KW-1185">Reference proteome</keyword>
<evidence type="ECO:0000313" key="3">
    <source>
        <dbReference type="EMBL" id="SEF37545.1"/>
    </source>
</evidence>
<dbReference type="AlphaFoldDB" id="A0A1H5RGP5"/>
<gene>
    <name evidence="3" type="ORF">SAMN05421837_114105</name>
</gene>
<reference evidence="4" key="1">
    <citation type="submission" date="2016-10" db="EMBL/GenBank/DDBJ databases">
        <authorList>
            <person name="Varghese N."/>
            <person name="Submissions S."/>
        </authorList>
    </citation>
    <scope>NUCLEOTIDE SEQUENCE [LARGE SCALE GENOMIC DNA]</scope>
    <source>
        <strain evidence="4">DSM 44654</strain>
    </source>
</reference>
<dbReference type="InterPro" id="IPR002563">
    <property type="entry name" value="Flavin_Rdtase-like_dom"/>
</dbReference>
<dbReference type="SUPFAM" id="SSF50475">
    <property type="entry name" value="FMN-binding split barrel"/>
    <property type="match status" value="1"/>
</dbReference>
<sequence>MTTTAPAFDRARLRAFLGHFTTGVTVVTYRRGELVRGATVNAFTSVSLDPPLVLVSLDRRSRSVGHLGDGPFVVNILAEDQRDVALHFAGKPMEDDAVPWADLDSPVPRLAGTVGHVECTPWRAYDGGDHVLHVGEVTGLDLAGGRPLLFFGGEFPRLAEEPEAPHWSWSLDDPIAPQPFAAPHRWEAGK</sequence>
<dbReference type="EMBL" id="FNUJ01000014">
    <property type="protein sequence ID" value="SEF37545.1"/>
    <property type="molecule type" value="Genomic_DNA"/>
</dbReference>
<protein>
    <submittedName>
        <fullName evidence="3">NADH-FMN oxidoreductase RutF, flavin reductase (DIM6/NTAB) family</fullName>
    </submittedName>
</protein>
<dbReference type="SMART" id="SM00903">
    <property type="entry name" value="Flavin_Reduct"/>
    <property type="match status" value="1"/>
</dbReference>
<name>A0A1H5RGP5_9PSEU</name>
<feature type="domain" description="Flavin reductase like" evidence="2">
    <location>
        <begin position="17"/>
        <end position="157"/>
    </location>
</feature>
<dbReference type="OrthoDB" id="9792858at2"/>
<proteinExistence type="predicted"/>
<evidence type="ECO:0000313" key="4">
    <source>
        <dbReference type="Proteomes" id="UP000198878"/>
    </source>
</evidence>
<dbReference type="Pfam" id="PF01613">
    <property type="entry name" value="Flavin_Reduct"/>
    <property type="match status" value="1"/>
</dbReference>
<dbReference type="InterPro" id="IPR012349">
    <property type="entry name" value="Split_barrel_FMN-bd"/>
</dbReference>
<dbReference type="InterPro" id="IPR050268">
    <property type="entry name" value="NADH-dep_flavin_reductase"/>
</dbReference>